<proteinExistence type="predicted"/>
<keyword evidence="4" id="KW-0255">Endonuclease</keyword>
<dbReference type="Gene3D" id="3.40.50.300">
    <property type="entry name" value="P-loop containing nucleotide triphosphate hydrolases"/>
    <property type="match status" value="2"/>
</dbReference>
<dbReference type="RefSeq" id="WP_136004801.1">
    <property type="nucleotide sequence ID" value="NZ_SRYW01000007.1"/>
</dbReference>
<dbReference type="Gene3D" id="3.40.50.10810">
    <property type="entry name" value="Tandem AAA-ATPase domain"/>
    <property type="match status" value="1"/>
</dbReference>
<comment type="caution">
    <text evidence="4">The sequence shown here is derived from an EMBL/GenBank/DDBJ whole genome shotgun (WGS) entry which is preliminary data.</text>
</comment>
<dbReference type="SMART" id="SM00487">
    <property type="entry name" value="DEXDc"/>
    <property type="match status" value="1"/>
</dbReference>
<evidence type="ECO:0000313" key="5">
    <source>
        <dbReference type="Proteomes" id="UP000306631"/>
    </source>
</evidence>
<dbReference type="InterPro" id="IPR001650">
    <property type="entry name" value="Helicase_C-like"/>
</dbReference>
<evidence type="ECO:0000256" key="2">
    <source>
        <dbReference type="SAM" id="MobiDB-lite"/>
    </source>
</evidence>
<dbReference type="Pfam" id="PF00271">
    <property type="entry name" value="Helicase_C"/>
    <property type="match status" value="1"/>
</dbReference>
<dbReference type="GO" id="GO:0004386">
    <property type="term" value="F:helicase activity"/>
    <property type="evidence" value="ECO:0007669"/>
    <property type="project" value="UniProtKB-KW"/>
</dbReference>
<dbReference type="EMBL" id="SRYW01000007">
    <property type="protein sequence ID" value="TGY34152.1"/>
    <property type="molecule type" value="Genomic_DNA"/>
</dbReference>
<evidence type="ECO:0000259" key="3">
    <source>
        <dbReference type="PROSITE" id="PS51192"/>
    </source>
</evidence>
<gene>
    <name evidence="4" type="ORF">E5352_09765</name>
</gene>
<dbReference type="SMART" id="SM00490">
    <property type="entry name" value="HELICc"/>
    <property type="match status" value="1"/>
</dbReference>
<keyword evidence="1" id="KW-0378">Hydrolase</keyword>
<accession>A0A4S2CZU8</accession>
<protein>
    <submittedName>
        <fullName evidence="4">Type III restriction endonuclease subunit R</fullName>
    </submittedName>
</protein>
<dbReference type="OrthoDB" id="9814088at2"/>
<dbReference type="InterPro" id="IPR014001">
    <property type="entry name" value="Helicase_ATP-bd"/>
</dbReference>
<reference evidence="4 5" key="1">
    <citation type="submission" date="2019-04" db="EMBL/GenBank/DDBJ databases">
        <title>Microbes associate with the intestines of laboratory mice.</title>
        <authorList>
            <person name="Navarre W."/>
            <person name="Wong E."/>
            <person name="Huang K."/>
            <person name="Tropini C."/>
            <person name="Ng K."/>
            <person name="Yu B."/>
        </authorList>
    </citation>
    <scope>NUCLEOTIDE SEQUENCE [LARGE SCALE GENOMIC DNA]</scope>
    <source>
        <strain evidence="4 5">NM62_B4-13</strain>
    </source>
</reference>
<dbReference type="AlphaFoldDB" id="A0A4S2CZU8"/>
<dbReference type="CDD" id="cd18793">
    <property type="entry name" value="SF2_C_SNF"/>
    <property type="match status" value="1"/>
</dbReference>
<organism evidence="4 5">
    <name type="scientific">Stenotrophomonas maltophilia</name>
    <name type="common">Pseudomonas maltophilia</name>
    <name type="synonym">Xanthomonas maltophilia</name>
    <dbReference type="NCBI Taxonomy" id="40324"/>
    <lineage>
        <taxon>Bacteria</taxon>
        <taxon>Pseudomonadati</taxon>
        <taxon>Pseudomonadota</taxon>
        <taxon>Gammaproteobacteria</taxon>
        <taxon>Lysobacterales</taxon>
        <taxon>Lysobacteraceae</taxon>
        <taxon>Stenotrophomonas</taxon>
        <taxon>Stenotrophomonas maltophilia group</taxon>
    </lineage>
</organism>
<keyword evidence="4" id="KW-0540">Nuclease</keyword>
<dbReference type="Proteomes" id="UP000306631">
    <property type="component" value="Unassembled WGS sequence"/>
</dbReference>
<sequence length="880" mass="97301">MSTRFRGWQDVDTHAHDVVRDKRIELNPGQAASLLQLTTRLKEHGAILADEVGMGKTRIAVALAHCVVQAGGRVAIVAPPGLDDQWRRELQRGGLPARPLLRSVYQYLQAWEHPHAPAPWFDEPVVLLSHYFARWRLGGASHAWRWALLPELIACWRKHETGAAPWGYKDHPLLTDPWVNHAAASIVERLAAPGHRAERAALRRLADIHDPWVHALAPDGYGNDTPLRQSLQRATGLGLGSVDLIIIDEAHKSRSDSSLLNQLLNDVLLAPGGSSRRLAMSATPVELDASQWTQTLQRIGLPDEDAKRIQKAIDGYVAAVANVRRFPFKEGMVEAFTTASQTYQTALAPYVLRRDKREDAAVQSFRQHAGGDISAYRRIEDIRVTLDTLPSEWKRAVCAAEALSLASRQREDAHAKRQRLTIGNGHGIAEMIDQAVDPAECAAAADAVEDDTSASPAHTKRIARTAWWTTALRNAVRPPRDAGGALYQHPAILAAAQAIEAICDQGEKVLVFARYRAPMDALAHLLNARRLLRALDAGLPWPQQRIHQDEWPAVQAVHATLHPDRPLDRTALDAQLAANYQQLENSRQRFRTALVATIGEGMRLLDAPLRRRFMPTFRAFQEAQHAQHVDTDGAAVSVLAAVARALADHLGEQLDAVPPEEVARAFIELVQAATNLDPGSDDEDERADKADDEGVGADTWSVTAQRVTEDYAHNRGGFARLMHGGTGAGTRRLLQLAFNREHAFPRVLIAQSMVGREGLNLHLACRTVVLLHSEWNPAVVEQQIGRVDRLGSLWERKLADAIRDNVAPDQLPRIEIRPVVFEGTYDETHWAVLTRRWDNLRAQLHGDILPPCAAGDEEGIALRRRIAEAAPQFSPSKAAR</sequence>
<dbReference type="GO" id="GO:0016787">
    <property type="term" value="F:hydrolase activity"/>
    <property type="evidence" value="ECO:0007669"/>
    <property type="project" value="UniProtKB-KW"/>
</dbReference>
<feature type="compositionally biased region" description="Acidic residues" evidence="2">
    <location>
        <begin position="679"/>
        <end position="695"/>
    </location>
</feature>
<dbReference type="PROSITE" id="PS51192">
    <property type="entry name" value="HELICASE_ATP_BIND_1"/>
    <property type="match status" value="1"/>
</dbReference>
<name>A0A4S2CZU8_STEMA</name>
<feature type="region of interest" description="Disordered" evidence="2">
    <location>
        <begin position="676"/>
        <end position="696"/>
    </location>
</feature>
<evidence type="ECO:0000256" key="1">
    <source>
        <dbReference type="ARBA" id="ARBA00022801"/>
    </source>
</evidence>
<dbReference type="GO" id="GO:0004519">
    <property type="term" value="F:endonuclease activity"/>
    <property type="evidence" value="ECO:0007669"/>
    <property type="project" value="UniProtKB-KW"/>
</dbReference>
<dbReference type="PANTHER" id="PTHR10799">
    <property type="entry name" value="SNF2/RAD54 HELICASE FAMILY"/>
    <property type="match status" value="1"/>
</dbReference>
<dbReference type="InterPro" id="IPR027417">
    <property type="entry name" value="P-loop_NTPase"/>
</dbReference>
<dbReference type="InterPro" id="IPR038718">
    <property type="entry name" value="SNF2-like_sf"/>
</dbReference>
<dbReference type="SUPFAM" id="SSF52540">
    <property type="entry name" value="P-loop containing nucleoside triphosphate hydrolases"/>
    <property type="match status" value="2"/>
</dbReference>
<feature type="domain" description="Helicase ATP-binding" evidence="3">
    <location>
        <begin position="37"/>
        <end position="302"/>
    </location>
</feature>
<evidence type="ECO:0000313" key="4">
    <source>
        <dbReference type="EMBL" id="TGY34152.1"/>
    </source>
</evidence>
<dbReference type="InterPro" id="IPR049730">
    <property type="entry name" value="SNF2/RAD54-like_C"/>
</dbReference>